<keyword evidence="1" id="KW-0805">Transcription regulation</keyword>
<reference evidence="6 7" key="1">
    <citation type="submission" date="2017-10" db="EMBL/GenBank/DDBJ databases">
        <title>Sequencing the genomes of 1000 actinobacteria strains.</title>
        <authorList>
            <person name="Klenk H.-P."/>
        </authorList>
    </citation>
    <scope>NUCLEOTIDE SEQUENCE [LARGE SCALE GENOMIC DNA]</scope>
    <source>
        <strain evidence="6 7">DSM 46092</strain>
    </source>
</reference>
<gene>
    <name evidence="6" type="ORF">ATK36_1254</name>
</gene>
<keyword evidence="7" id="KW-1185">Reference proteome</keyword>
<dbReference type="GO" id="GO:0003677">
    <property type="term" value="F:DNA binding"/>
    <property type="evidence" value="ECO:0007669"/>
    <property type="project" value="UniProtKB-KW"/>
</dbReference>
<evidence type="ECO:0000259" key="5">
    <source>
        <dbReference type="PROSITE" id="PS50949"/>
    </source>
</evidence>
<keyword evidence="2" id="KW-0238">DNA-binding</keyword>
<name>A0A2A9G2K6_9PSEU</name>
<protein>
    <submittedName>
        <fullName evidence="6">GntR family transcriptional regulator</fullName>
    </submittedName>
</protein>
<dbReference type="InterPro" id="IPR000524">
    <property type="entry name" value="Tscrpt_reg_HTH_GntR"/>
</dbReference>
<dbReference type="EMBL" id="PDJK01000001">
    <property type="protein sequence ID" value="PFG57658.1"/>
    <property type="molecule type" value="Genomic_DNA"/>
</dbReference>
<evidence type="ECO:0000256" key="4">
    <source>
        <dbReference type="SAM" id="MobiDB-lite"/>
    </source>
</evidence>
<dbReference type="Gene3D" id="1.10.10.10">
    <property type="entry name" value="Winged helix-like DNA-binding domain superfamily/Winged helix DNA-binding domain"/>
    <property type="match status" value="1"/>
</dbReference>
<evidence type="ECO:0000256" key="2">
    <source>
        <dbReference type="ARBA" id="ARBA00023125"/>
    </source>
</evidence>
<feature type="domain" description="HTH gntR-type" evidence="5">
    <location>
        <begin position="6"/>
        <end position="48"/>
    </location>
</feature>
<dbReference type="PROSITE" id="PS50949">
    <property type="entry name" value="HTH_GNTR"/>
    <property type="match status" value="1"/>
</dbReference>
<feature type="region of interest" description="Disordered" evidence="4">
    <location>
        <begin position="23"/>
        <end position="48"/>
    </location>
</feature>
<evidence type="ECO:0000256" key="1">
    <source>
        <dbReference type="ARBA" id="ARBA00023015"/>
    </source>
</evidence>
<accession>A0A2A9G2K6</accession>
<comment type="caution">
    <text evidence="6">The sequence shown here is derived from an EMBL/GenBank/DDBJ whole genome shotgun (WGS) entry which is preliminary data.</text>
</comment>
<dbReference type="AlphaFoldDB" id="A0A2A9G2K6"/>
<evidence type="ECO:0000313" key="6">
    <source>
        <dbReference type="EMBL" id="PFG57658.1"/>
    </source>
</evidence>
<sequence length="48" mass="5330">MTRDYRPAYQRVLDDLQERIAAGDLKPGDMVPSEGELAEEHGISRGSV</sequence>
<organism evidence="6 7">
    <name type="scientific">Amycolatopsis sulphurea</name>
    <dbReference type="NCBI Taxonomy" id="76022"/>
    <lineage>
        <taxon>Bacteria</taxon>
        <taxon>Bacillati</taxon>
        <taxon>Actinomycetota</taxon>
        <taxon>Actinomycetes</taxon>
        <taxon>Pseudonocardiales</taxon>
        <taxon>Pseudonocardiaceae</taxon>
        <taxon>Amycolatopsis</taxon>
    </lineage>
</organism>
<feature type="non-terminal residue" evidence="6">
    <location>
        <position position="48"/>
    </location>
</feature>
<dbReference type="SUPFAM" id="SSF46785">
    <property type="entry name" value="Winged helix' DNA-binding domain"/>
    <property type="match status" value="1"/>
</dbReference>
<keyword evidence="3" id="KW-0804">Transcription</keyword>
<dbReference type="Proteomes" id="UP000243542">
    <property type="component" value="Unassembled WGS sequence"/>
</dbReference>
<feature type="compositionally biased region" description="Basic and acidic residues" evidence="4">
    <location>
        <begin position="38"/>
        <end position="48"/>
    </location>
</feature>
<dbReference type="InterPro" id="IPR036388">
    <property type="entry name" value="WH-like_DNA-bd_sf"/>
</dbReference>
<dbReference type="InterPro" id="IPR036390">
    <property type="entry name" value="WH_DNA-bd_sf"/>
</dbReference>
<dbReference type="Pfam" id="PF00392">
    <property type="entry name" value="GntR"/>
    <property type="match status" value="1"/>
</dbReference>
<evidence type="ECO:0000256" key="3">
    <source>
        <dbReference type="ARBA" id="ARBA00023163"/>
    </source>
</evidence>
<dbReference type="RefSeq" id="WP_141544380.1">
    <property type="nucleotide sequence ID" value="NZ_PDJK01000001.1"/>
</dbReference>
<proteinExistence type="predicted"/>
<dbReference type="GO" id="GO:0003700">
    <property type="term" value="F:DNA-binding transcription factor activity"/>
    <property type="evidence" value="ECO:0007669"/>
    <property type="project" value="InterPro"/>
</dbReference>
<evidence type="ECO:0000313" key="7">
    <source>
        <dbReference type="Proteomes" id="UP000243542"/>
    </source>
</evidence>